<evidence type="ECO:0000259" key="8">
    <source>
        <dbReference type="Pfam" id="PF01182"/>
    </source>
</evidence>
<organism evidence="9">
    <name type="scientific">Telmatobacter sp. DSM 110680</name>
    <dbReference type="NCBI Taxonomy" id="3036704"/>
    <lineage>
        <taxon>Bacteria</taxon>
        <taxon>Pseudomonadati</taxon>
        <taxon>Acidobacteriota</taxon>
        <taxon>Terriglobia</taxon>
        <taxon>Terriglobales</taxon>
        <taxon>Acidobacteriaceae</taxon>
        <taxon>Telmatobacter</taxon>
    </lineage>
</organism>
<dbReference type="InterPro" id="IPR037171">
    <property type="entry name" value="NagB/RpiA_transferase-like"/>
</dbReference>
<comment type="catalytic activity">
    <reaction evidence="1 7">
        <text>6-phospho-D-glucono-1,5-lactone + H2O = 6-phospho-D-gluconate + H(+)</text>
        <dbReference type="Rhea" id="RHEA:12556"/>
        <dbReference type="ChEBI" id="CHEBI:15377"/>
        <dbReference type="ChEBI" id="CHEBI:15378"/>
        <dbReference type="ChEBI" id="CHEBI:57955"/>
        <dbReference type="ChEBI" id="CHEBI:58759"/>
        <dbReference type="EC" id="3.1.1.31"/>
    </reaction>
</comment>
<dbReference type="PANTHER" id="PTHR11054:SF0">
    <property type="entry name" value="6-PHOSPHOGLUCONOLACTONASE"/>
    <property type="match status" value="1"/>
</dbReference>
<evidence type="ECO:0000256" key="6">
    <source>
        <dbReference type="ARBA" id="ARBA00020337"/>
    </source>
</evidence>
<comment type="function">
    <text evidence="2 7">Hydrolysis of 6-phosphogluconolactone to 6-phosphogluconate.</text>
</comment>
<dbReference type="AlphaFoldDB" id="A0AAU7DM53"/>
<dbReference type="InterPro" id="IPR005900">
    <property type="entry name" value="6-phosphogluconolactonase_DevB"/>
</dbReference>
<keyword evidence="7 9" id="KW-0378">Hydrolase</keyword>
<protein>
    <recommendedName>
        <fullName evidence="6 7">6-phosphogluconolactonase</fullName>
        <shortName evidence="7">6PGL</shortName>
        <ecNumber evidence="5 7">3.1.1.31</ecNumber>
    </recommendedName>
</protein>
<dbReference type="EMBL" id="CP121196">
    <property type="protein sequence ID" value="XBH17851.1"/>
    <property type="molecule type" value="Genomic_DNA"/>
</dbReference>
<dbReference type="SUPFAM" id="SSF100950">
    <property type="entry name" value="NagB/RpiA/CoA transferase-like"/>
    <property type="match status" value="1"/>
</dbReference>
<gene>
    <name evidence="7 9" type="primary">pgl</name>
    <name evidence="9" type="ORF">P8935_00635</name>
</gene>
<sequence>MAGKLNIEYIVEPDGSALARRTAQHFVEVVEQAVSKQGLARIAISGGSTPKAAFQLLADPKQPWLKRMPWDKLELYWVDERTVPPDDADSNYRMTREALLDHVPLEPEQVHRMEGELDPEVAAARYESLLRNNFRLEGAETPRFDLIALGMGDDGHTASIFPHTEAIHTLGRLVTANQVPQKDTWRITLTWPVINQGSSVFFLIGGQNKAELVKEVFTGPRDPERLPSQLIWPASGILTLILDKDAAALLPAADGQGRGILERER</sequence>
<name>A0AAU7DM53_9BACT</name>
<dbReference type="GO" id="GO:0005975">
    <property type="term" value="P:carbohydrate metabolic process"/>
    <property type="evidence" value="ECO:0007669"/>
    <property type="project" value="UniProtKB-UniRule"/>
</dbReference>
<accession>A0AAU7DM53</accession>
<evidence type="ECO:0000313" key="9">
    <source>
        <dbReference type="EMBL" id="XBH17851.1"/>
    </source>
</evidence>
<dbReference type="PANTHER" id="PTHR11054">
    <property type="entry name" value="6-PHOSPHOGLUCONOLACTONASE"/>
    <property type="match status" value="1"/>
</dbReference>
<dbReference type="Pfam" id="PF01182">
    <property type="entry name" value="Glucosamine_iso"/>
    <property type="match status" value="1"/>
</dbReference>
<dbReference type="InterPro" id="IPR006148">
    <property type="entry name" value="Glc/Gal-6P_isomerase"/>
</dbReference>
<dbReference type="NCBIfam" id="TIGR01198">
    <property type="entry name" value="pgl"/>
    <property type="match status" value="1"/>
</dbReference>
<evidence type="ECO:0000256" key="1">
    <source>
        <dbReference type="ARBA" id="ARBA00000832"/>
    </source>
</evidence>
<dbReference type="CDD" id="cd01400">
    <property type="entry name" value="6PGL"/>
    <property type="match status" value="1"/>
</dbReference>
<reference evidence="9" key="1">
    <citation type="submission" date="2023-03" db="EMBL/GenBank/DDBJ databases">
        <title>Edaphobacter sp.</title>
        <authorList>
            <person name="Huber K.J."/>
            <person name="Papendorf J."/>
            <person name="Pilke C."/>
            <person name="Bunk B."/>
            <person name="Sproeer C."/>
            <person name="Pester M."/>
        </authorList>
    </citation>
    <scope>NUCLEOTIDE SEQUENCE</scope>
    <source>
        <strain evidence="9">DSM 110680</strain>
    </source>
</reference>
<evidence type="ECO:0000256" key="5">
    <source>
        <dbReference type="ARBA" id="ARBA00013198"/>
    </source>
</evidence>
<evidence type="ECO:0000256" key="7">
    <source>
        <dbReference type="RuleBase" id="RU365095"/>
    </source>
</evidence>
<dbReference type="GO" id="GO:0006098">
    <property type="term" value="P:pentose-phosphate shunt"/>
    <property type="evidence" value="ECO:0007669"/>
    <property type="project" value="InterPro"/>
</dbReference>
<dbReference type="RefSeq" id="WP_348263076.1">
    <property type="nucleotide sequence ID" value="NZ_CP121196.1"/>
</dbReference>
<dbReference type="InterPro" id="IPR039104">
    <property type="entry name" value="6PGL"/>
</dbReference>
<feature type="domain" description="Glucosamine/galactosamine-6-phosphate isomerase" evidence="8">
    <location>
        <begin position="14"/>
        <end position="236"/>
    </location>
</feature>
<evidence type="ECO:0000256" key="3">
    <source>
        <dbReference type="ARBA" id="ARBA00004961"/>
    </source>
</evidence>
<comment type="pathway">
    <text evidence="3 7">Carbohydrate degradation; pentose phosphate pathway; D-ribulose 5-phosphate from D-glucose 6-phosphate (oxidative stage): step 2/3.</text>
</comment>
<evidence type="ECO:0000256" key="2">
    <source>
        <dbReference type="ARBA" id="ARBA00002681"/>
    </source>
</evidence>
<dbReference type="GO" id="GO:0017057">
    <property type="term" value="F:6-phosphogluconolactonase activity"/>
    <property type="evidence" value="ECO:0007669"/>
    <property type="project" value="UniProtKB-UniRule"/>
</dbReference>
<dbReference type="EC" id="3.1.1.31" evidence="5 7"/>
<comment type="similarity">
    <text evidence="4 7">Belongs to the glucosamine/galactosamine-6-phosphate isomerase family. 6-phosphogluconolactonase subfamily.</text>
</comment>
<proteinExistence type="inferred from homology"/>
<dbReference type="Gene3D" id="3.40.50.1360">
    <property type="match status" value="1"/>
</dbReference>
<evidence type="ECO:0000256" key="4">
    <source>
        <dbReference type="ARBA" id="ARBA00010662"/>
    </source>
</evidence>